<protein>
    <recommendedName>
        <fullName evidence="2 5">Ornithine carbamoyltransferase</fullName>
        <ecNumber evidence="2 5">2.1.3.3</ecNumber>
    </recommendedName>
</protein>
<dbReference type="EC" id="2.1.3.3" evidence="2 5"/>
<accession>A0A4Q7EE93</accession>
<dbReference type="InterPro" id="IPR036901">
    <property type="entry name" value="Asp/Orn_carbamoylTrfase_sf"/>
</dbReference>
<dbReference type="Pfam" id="PF00185">
    <property type="entry name" value="OTCace"/>
    <property type="match status" value="1"/>
</dbReference>
<dbReference type="Gene3D" id="3.40.50.1370">
    <property type="entry name" value="Aspartate/ornithine carbamoyltransferase"/>
    <property type="match status" value="2"/>
</dbReference>
<dbReference type="Proteomes" id="UP000292345">
    <property type="component" value="Unassembled WGS sequence"/>
</dbReference>
<dbReference type="Pfam" id="PF02729">
    <property type="entry name" value="OTCace_N"/>
    <property type="match status" value="1"/>
</dbReference>
<reference evidence="9 10" key="1">
    <citation type="submission" date="2018-01" db="EMBL/GenBank/DDBJ databases">
        <title>Co-occurrence of chitin degradation, pigmentation and bioactivity in marine Pseudoalteromonas.</title>
        <authorList>
            <person name="Paulsen S."/>
            <person name="Gram L."/>
            <person name="Machado H."/>
        </authorList>
    </citation>
    <scope>NUCLEOTIDE SEQUENCE [LARGE SCALE GENOMIC DNA]</scope>
    <source>
        <strain evidence="9 10">S1946</strain>
    </source>
</reference>
<dbReference type="RefSeq" id="WP_130244748.1">
    <property type="nucleotide sequence ID" value="NZ_PPUZ01000022.1"/>
</dbReference>
<dbReference type="PANTHER" id="PTHR45753:SF3">
    <property type="entry name" value="ORNITHINE TRANSCARBAMYLASE, MITOCHONDRIAL"/>
    <property type="match status" value="1"/>
</dbReference>
<evidence type="ECO:0000259" key="7">
    <source>
        <dbReference type="Pfam" id="PF00185"/>
    </source>
</evidence>
<dbReference type="InterPro" id="IPR006132">
    <property type="entry name" value="Asp/Orn_carbamoyltranf_P-bd"/>
</dbReference>
<dbReference type="GO" id="GO:0042450">
    <property type="term" value="P:L-arginine biosynthetic process via ornithine"/>
    <property type="evidence" value="ECO:0007669"/>
    <property type="project" value="UniProtKB-UniRule"/>
</dbReference>
<comment type="catalytic activity">
    <reaction evidence="4">
        <text>carbamoyl phosphate + L-ornithine = L-citrulline + phosphate + H(+)</text>
        <dbReference type="Rhea" id="RHEA:19513"/>
        <dbReference type="ChEBI" id="CHEBI:15378"/>
        <dbReference type="ChEBI" id="CHEBI:43474"/>
        <dbReference type="ChEBI" id="CHEBI:46911"/>
        <dbReference type="ChEBI" id="CHEBI:57743"/>
        <dbReference type="ChEBI" id="CHEBI:58228"/>
        <dbReference type="EC" id="2.1.3.3"/>
    </reaction>
</comment>
<proteinExistence type="inferred from homology"/>
<dbReference type="InterPro" id="IPR006131">
    <property type="entry name" value="Asp_carbamoyltransf_Asp/Orn-bd"/>
</dbReference>
<dbReference type="FunFam" id="3.40.50.1370:FF:000008">
    <property type="entry name" value="Ornithine carbamoyltransferase"/>
    <property type="match status" value="1"/>
</dbReference>
<dbReference type="GO" id="GO:0016597">
    <property type="term" value="F:amino acid binding"/>
    <property type="evidence" value="ECO:0007669"/>
    <property type="project" value="InterPro"/>
</dbReference>
<dbReference type="PRINTS" id="PR00100">
    <property type="entry name" value="AOTCASE"/>
</dbReference>
<dbReference type="PANTHER" id="PTHR45753">
    <property type="entry name" value="ORNITHINE CARBAMOYLTRANSFERASE, MITOCHONDRIAL"/>
    <property type="match status" value="1"/>
</dbReference>
<dbReference type="EMBL" id="PPUZ01000022">
    <property type="protein sequence ID" value="RZM81463.1"/>
    <property type="molecule type" value="Genomic_DNA"/>
</dbReference>
<dbReference type="NCBIfam" id="NF001986">
    <property type="entry name" value="PRK00779.1"/>
    <property type="match status" value="1"/>
</dbReference>
<comment type="similarity">
    <text evidence="1">Belongs to the aspartate/ornithine carbamoyltransferase superfamily. OTCase family.</text>
</comment>
<dbReference type="GO" id="GO:0004585">
    <property type="term" value="F:ornithine carbamoyltransferase activity"/>
    <property type="evidence" value="ECO:0007669"/>
    <property type="project" value="UniProtKB-UniRule"/>
</dbReference>
<evidence type="ECO:0000256" key="3">
    <source>
        <dbReference type="ARBA" id="ARBA00022679"/>
    </source>
</evidence>
<gene>
    <name evidence="9" type="ORF">C3B51_08425</name>
</gene>
<evidence type="ECO:0000259" key="8">
    <source>
        <dbReference type="Pfam" id="PF02729"/>
    </source>
</evidence>
<dbReference type="InterPro" id="IPR006130">
    <property type="entry name" value="Asp/Orn_carbamoylTrfase"/>
</dbReference>
<dbReference type="InterPro" id="IPR002292">
    <property type="entry name" value="Orn/put_carbamltrans"/>
</dbReference>
<comment type="caution">
    <text evidence="9">The sequence shown here is derived from an EMBL/GenBank/DDBJ whole genome shotgun (WGS) entry which is preliminary data.</text>
</comment>
<evidence type="ECO:0000256" key="6">
    <source>
        <dbReference type="RuleBase" id="RU003634"/>
    </source>
</evidence>
<dbReference type="GO" id="GO:0019240">
    <property type="term" value="P:citrulline biosynthetic process"/>
    <property type="evidence" value="ECO:0007669"/>
    <property type="project" value="TreeGrafter"/>
</dbReference>
<evidence type="ECO:0000256" key="5">
    <source>
        <dbReference type="NCBIfam" id="TIGR00658"/>
    </source>
</evidence>
<evidence type="ECO:0000313" key="10">
    <source>
        <dbReference type="Proteomes" id="UP000292345"/>
    </source>
</evidence>
<dbReference type="NCBIfam" id="NF011380">
    <property type="entry name" value="PRK14805.1"/>
    <property type="match status" value="1"/>
</dbReference>
<dbReference type="AlphaFoldDB" id="A0A4Q7EE93"/>
<evidence type="ECO:0000256" key="1">
    <source>
        <dbReference type="ARBA" id="ARBA00007805"/>
    </source>
</evidence>
<sequence length="306" mass="32984">MSSHFITGLEFDKSQALKLLALASDMKQQPQEFAHALAGKSVVTLFEKPSLRTRLSFDIGINKLGGHAVYLDQQNGAMGSRESVQDFALNIATWADALVARVSSHHTLEVLAEHSSIPVVNSLCDLYHPCQALADFLTLQEAFGDVSQIKLAYLGEGNNVCQSLLLLAATLGADFVAVCPKGHSPDAQIVKQAEQIAAVNGASVLISDRIEAAVGANALYTDTWVSMGSDTSLDQAKTTFMPYQLNQALLEQTGASTVLHCQPAHRGYEITSQVMDGPKARILQQAENRMHAQNALLLALMNKQIV</sequence>
<dbReference type="SUPFAM" id="SSF53671">
    <property type="entry name" value="Aspartate/ornithine carbamoyltransferase"/>
    <property type="match status" value="1"/>
</dbReference>
<feature type="domain" description="Aspartate/ornithine carbamoyltransferase Asp/Orn-binding" evidence="7">
    <location>
        <begin position="148"/>
        <end position="299"/>
    </location>
</feature>
<keyword evidence="3 6" id="KW-0808">Transferase</keyword>
<dbReference type="NCBIfam" id="TIGR00658">
    <property type="entry name" value="orni_carb_tr"/>
    <property type="match status" value="1"/>
</dbReference>
<organism evidence="9 10">
    <name type="scientific">Pseudoalteromonas rubra</name>
    <dbReference type="NCBI Taxonomy" id="43658"/>
    <lineage>
        <taxon>Bacteria</taxon>
        <taxon>Pseudomonadati</taxon>
        <taxon>Pseudomonadota</taxon>
        <taxon>Gammaproteobacteria</taxon>
        <taxon>Alteromonadales</taxon>
        <taxon>Pseudoalteromonadaceae</taxon>
        <taxon>Pseudoalteromonas</taxon>
    </lineage>
</organism>
<name>A0A4Q7EE93_9GAMM</name>
<dbReference type="PRINTS" id="PR00102">
    <property type="entry name" value="OTCASE"/>
</dbReference>
<evidence type="ECO:0000313" key="9">
    <source>
        <dbReference type="EMBL" id="RZM81463.1"/>
    </source>
</evidence>
<evidence type="ECO:0000256" key="2">
    <source>
        <dbReference type="ARBA" id="ARBA00013007"/>
    </source>
</evidence>
<feature type="domain" description="Aspartate/ornithine carbamoyltransferase carbamoyl-P binding" evidence="8">
    <location>
        <begin position="4"/>
        <end position="141"/>
    </location>
</feature>
<evidence type="ECO:0000256" key="4">
    <source>
        <dbReference type="ARBA" id="ARBA00048772"/>
    </source>
</evidence>